<protein>
    <submittedName>
        <fullName evidence="1">Uncharacterized protein</fullName>
    </submittedName>
</protein>
<dbReference type="Proteomes" id="UP000287166">
    <property type="component" value="Unassembled WGS sequence"/>
</dbReference>
<accession>A0A401H5K6</accession>
<dbReference type="RefSeq" id="XP_027620638.1">
    <property type="nucleotide sequence ID" value="XM_027764837.1"/>
</dbReference>
<proteinExistence type="predicted"/>
<dbReference type="PANTHER" id="PTHR33129:SF1">
    <property type="entry name" value="ATP-BINDING PROTEIN"/>
    <property type="match status" value="1"/>
</dbReference>
<sequence>MPVVLTGQPGVGKSLFLIYALVDRLIKGLPTIYAPHADSFFLFRESGAYQFPGTEMDVAFLCKELSNIHDGDIPGGNISGTDEGWILFDSNESQAMPRWYSVYFETWKVILSSFPKPSRYKEWAKQAGANKYIMKPWSWCEIYAAMPLQMTVSGRQPTDRELWAAYSQFTASARTVYWCCVHRTEYLSEIRGALDKCQDPHALFPLADGGWDDSVSNVLVIVGQATLDGKIYRGIMHGKVATPFIWDMIHQHAQRLLGSSMRQIYNNLLSDRISRGTAGSIFEDTAYHVLSAVGTQSYAVRSLPSGHNSSSQMQWDLSITSQAVIFEKICQISGNLVPRTYYRPLNSNIPSINSFTFVDGTPILFRFTTSLDHSIEVQGLQSVANILPTKSRYRKKWKLVFVVPTDIEPEFKYQLYEPSSYRETW</sequence>
<gene>
    <name evidence="1" type="ORF">SCP_1700490</name>
</gene>
<comment type="caution">
    <text evidence="1">The sequence shown here is derived from an EMBL/GenBank/DDBJ whole genome shotgun (WGS) entry which is preliminary data.</text>
</comment>
<dbReference type="OrthoDB" id="19861at2759"/>
<reference evidence="1 2" key="1">
    <citation type="journal article" date="2018" name="Sci. Rep.">
        <title>Genome sequence of the cauliflower mushroom Sparassis crispa (Hanabiratake) and its association with beneficial usage.</title>
        <authorList>
            <person name="Kiyama R."/>
            <person name="Furutani Y."/>
            <person name="Kawaguchi K."/>
            <person name="Nakanishi T."/>
        </authorList>
    </citation>
    <scope>NUCLEOTIDE SEQUENCE [LARGE SCALE GENOMIC DNA]</scope>
</reference>
<dbReference type="AlphaFoldDB" id="A0A401H5K6"/>
<dbReference type="InParanoid" id="A0A401H5K6"/>
<organism evidence="1 2">
    <name type="scientific">Sparassis crispa</name>
    <dbReference type="NCBI Taxonomy" id="139825"/>
    <lineage>
        <taxon>Eukaryota</taxon>
        <taxon>Fungi</taxon>
        <taxon>Dikarya</taxon>
        <taxon>Basidiomycota</taxon>
        <taxon>Agaricomycotina</taxon>
        <taxon>Agaricomycetes</taxon>
        <taxon>Polyporales</taxon>
        <taxon>Sparassidaceae</taxon>
        <taxon>Sparassis</taxon>
    </lineage>
</organism>
<name>A0A401H5K6_9APHY</name>
<dbReference type="EMBL" id="BFAD01000017">
    <property type="protein sequence ID" value="GBE89725.1"/>
    <property type="molecule type" value="Genomic_DNA"/>
</dbReference>
<keyword evidence="2" id="KW-1185">Reference proteome</keyword>
<dbReference type="InterPro" id="IPR052980">
    <property type="entry name" value="Crinkler_effector"/>
</dbReference>
<dbReference type="GeneID" id="38786642"/>
<evidence type="ECO:0000313" key="2">
    <source>
        <dbReference type="Proteomes" id="UP000287166"/>
    </source>
</evidence>
<evidence type="ECO:0000313" key="1">
    <source>
        <dbReference type="EMBL" id="GBE89725.1"/>
    </source>
</evidence>
<dbReference type="PANTHER" id="PTHR33129">
    <property type="entry name" value="PROTEIN KINASE DOMAIN-CONTAINING PROTEIN-RELATED"/>
    <property type="match status" value="1"/>
</dbReference>